<evidence type="ECO:0000259" key="3">
    <source>
        <dbReference type="PROSITE" id="PS50222"/>
    </source>
</evidence>
<gene>
    <name evidence="4" type="ORF">Thi970DRAFT_02700</name>
</gene>
<evidence type="ECO:0000256" key="1">
    <source>
        <dbReference type="SAM" id="MobiDB-lite"/>
    </source>
</evidence>
<proteinExistence type="predicted"/>
<protein>
    <recommendedName>
        <fullName evidence="3">EF-hand domain-containing protein</fullName>
    </recommendedName>
</protein>
<dbReference type="AlphaFoldDB" id="H8Z113"/>
<dbReference type="EMBL" id="JH603169">
    <property type="protein sequence ID" value="EIC22434.1"/>
    <property type="molecule type" value="Genomic_DNA"/>
</dbReference>
<dbReference type="PROSITE" id="PS00018">
    <property type="entry name" value="EF_HAND_1"/>
    <property type="match status" value="2"/>
</dbReference>
<accession>H8Z113</accession>
<organism evidence="4 5">
    <name type="scientific">Thiorhodovibrio frisius</name>
    <dbReference type="NCBI Taxonomy" id="631362"/>
    <lineage>
        <taxon>Bacteria</taxon>
        <taxon>Pseudomonadati</taxon>
        <taxon>Pseudomonadota</taxon>
        <taxon>Gammaproteobacteria</taxon>
        <taxon>Chromatiales</taxon>
        <taxon>Chromatiaceae</taxon>
        <taxon>Thiorhodovibrio</taxon>
    </lineage>
</organism>
<feature type="signal peptide" evidence="2">
    <location>
        <begin position="1"/>
        <end position="27"/>
    </location>
</feature>
<dbReference type="Pfam" id="PF13499">
    <property type="entry name" value="EF-hand_7"/>
    <property type="match status" value="1"/>
</dbReference>
<dbReference type="HOGENOM" id="CLU_156357_0_0_6"/>
<evidence type="ECO:0000256" key="2">
    <source>
        <dbReference type="SAM" id="SignalP"/>
    </source>
</evidence>
<sequence length="125" mass="13066">MRHQNRTLSMSFALTLAGVGLSGALLAQSPPGPMTFASCDKNGDGAITEQEFTTAHEERMAERSAQGMPMRNAANPPTFADFDQNADGELTPEEFEAGQQAQRQSRPGMGMGTGMGSEAASGAGK</sequence>
<keyword evidence="5" id="KW-1185">Reference proteome</keyword>
<keyword evidence="2" id="KW-0732">Signal</keyword>
<dbReference type="CDD" id="cd00051">
    <property type="entry name" value="EFh"/>
    <property type="match status" value="1"/>
</dbReference>
<dbReference type="OrthoDB" id="5770156at2"/>
<evidence type="ECO:0000313" key="5">
    <source>
        <dbReference type="Proteomes" id="UP000002964"/>
    </source>
</evidence>
<evidence type="ECO:0000313" key="4">
    <source>
        <dbReference type="EMBL" id="EIC22434.1"/>
    </source>
</evidence>
<feature type="domain" description="EF-hand" evidence="3">
    <location>
        <begin position="36"/>
        <end position="62"/>
    </location>
</feature>
<dbReference type="SUPFAM" id="SSF47473">
    <property type="entry name" value="EF-hand"/>
    <property type="match status" value="1"/>
</dbReference>
<dbReference type="InterPro" id="IPR018247">
    <property type="entry name" value="EF_Hand_1_Ca_BS"/>
</dbReference>
<dbReference type="Proteomes" id="UP000002964">
    <property type="component" value="Unassembled WGS sequence"/>
</dbReference>
<dbReference type="GO" id="GO:0005509">
    <property type="term" value="F:calcium ion binding"/>
    <property type="evidence" value="ECO:0007669"/>
    <property type="project" value="InterPro"/>
</dbReference>
<dbReference type="STRING" id="631362.Thi970DRAFT_02700"/>
<reference evidence="5" key="1">
    <citation type="submission" date="2011-06" db="EMBL/GenBank/DDBJ databases">
        <authorList>
            <consortium name="US DOE Joint Genome Institute (JGI-PGF)"/>
            <person name="Lucas S."/>
            <person name="Han J."/>
            <person name="Lapidus A."/>
            <person name="Cheng J.-F."/>
            <person name="Goodwin L."/>
            <person name="Pitluck S."/>
            <person name="Peters L."/>
            <person name="Land M.L."/>
            <person name="Hauser L."/>
            <person name="Vogl K."/>
            <person name="Liu Z."/>
            <person name="Overmann J."/>
            <person name="Frigaard N.-U."/>
            <person name="Bryant D.A."/>
            <person name="Woyke T.J."/>
        </authorList>
    </citation>
    <scope>NUCLEOTIDE SEQUENCE [LARGE SCALE GENOMIC DNA]</scope>
    <source>
        <strain evidence="5">970</strain>
    </source>
</reference>
<dbReference type="PROSITE" id="PS50222">
    <property type="entry name" value="EF_HAND_2"/>
    <property type="match status" value="1"/>
</dbReference>
<dbReference type="InterPro" id="IPR002048">
    <property type="entry name" value="EF_hand_dom"/>
</dbReference>
<feature type="compositionally biased region" description="Acidic residues" evidence="1">
    <location>
        <begin position="84"/>
        <end position="96"/>
    </location>
</feature>
<dbReference type="Gene3D" id="1.10.238.10">
    <property type="entry name" value="EF-hand"/>
    <property type="match status" value="1"/>
</dbReference>
<dbReference type="eggNOG" id="ENOG502ZCIX">
    <property type="taxonomic scope" value="Bacteria"/>
</dbReference>
<feature type="chain" id="PRO_5003617630" description="EF-hand domain-containing protein" evidence="2">
    <location>
        <begin position="28"/>
        <end position="125"/>
    </location>
</feature>
<dbReference type="InterPro" id="IPR011992">
    <property type="entry name" value="EF-hand-dom_pair"/>
</dbReference>
<feature type="region of interest" description="Disordered" evidence="1">
    <location>
        <begin position="60"/>
        <end position="125"/>
    </location>
</feature>
<reference evidence="4 5" key="2">
    <citation type="submission" date="2011-11" db="EMBL/GenBank/DDBJ databases">
        <authorList>
            <consortium name="US DOE Joint Genome Institute"/>
            <person name="Lucas S."/>
            <person name="Han J."/>
            <person name="Lapidus A."/>
            <person name="Cheng J.-F."/>
            <person name="Goodwin L."/>
            <person name="Pitluck S."/>
            <person name="Peters L."/>
            <person name="Ovchinnikova G."/>
            <person name="Zhang X."/>
            <person name="Detter J.C."/>
            <person name="Han C."/>
            <person name="Tapia R."/>
            <person name="Land M."/>
            <person name="Hauser L."/>
            <person name="Kyrpides N."/>
            <person name="Ivanova N."/>
            <person name="Pagani I."/>
            <person name="Vogl K."/>
            <person name="Liu Z."/>
            <person name="Overmann J."/>
            <person name="Frigaard N.-U."/>
            <person name="Bryant D."/>
            <person name="Woyke T."/>
        </authorList>
    </citation>
    <scope>NUCLEOTIDE SEQUENCE [LARGE SCALE GENOMIC DNA]</scope>
    <source>
        <strain evidence="4 5">970</strain>
    </source>
</reference>
<name>H8Z113_9GAMM</name>
<dbReference type="RefSeq" id="WP_009149274.1">
    <property type="nucleotide sequence ID" value="NZ_CP121471.1"/>
</dbReference>